<evidence type="ECO:0000256" key="1">
    <source>
        <dbReference type="ARBA" id="ARBA00004141"/>
    </source>
</evidence>
<dbReference type="InterPro" id="IPR011701">
    <property type="entry name" value="MFS"/>
</dbReference>
<dbReference type="SUPFAM" id="SSF103473">
    <property type="entry name" value="MFS general substrate transporter"/>
    <property type="match status" value="1"/>
</dbReference>
<evidence type="ECO:0000256" key="2">
    <source>
        <dbReference type="ARBA" id="ARBA00022692"/>
    </source>
</evidence>
<dbReference type="Pfam" id="PF07690">
    <property type="entry name" value="MFS_1"/>
    <property type="match status" value="1"/>
</dbReference>
<comment type="subcellular location">
    <subcellularLocation>
        <location evidence="1">Membrane</location>
        <topology evidence="1">Multi-pass membrane protein</topology>
    </subcellularLocation>
</comment>
<organism evidence="7 8">
    <name type="scientific">Rhodocollybia butyracea</name>
    <dbReference type="NCBI Taxonomy" id="206335"/>
    <lineage>
        <taxon>Eukaryota</taxon>
        <taxon>Fungi</taxon>
        <taxon>Dikarya</taxon>
        <taxon>Basidiomycota</taxon>
        <taxon>Agaricomycotina</taxon>
        <taxon>Agaricomycetes</taxon>
        <taxon>Agaricomycetidae</taxon>
        <taxon>Agaricales</taxon>
        <taxon>Marasmiineae</taxon>
        <taxon>Omphalotaceae</taxon>
        <taxon>Rhodocollybia</taxon>
    </lineage>
</organism>
<dbReference type="AlphaFoldDB" id="A0A9P5PAP5"/>
<feature type="transmembrane region" description="Helical" evidence="5">
    <location>
        <begin position="16"/>
        <end position="35"/>
    </location>
</feature>
<comment type="caution">
    <text evidence="7">The sequence shown here is derived from an EMBL/GenBank/DDBJ whole genome shotgun (WGS) entry which is preliminary data.</text>
</comment>
<dbReference type="InterPro" id="IPR020846">
    <property type="entry name" value="MFS_dom"/>
</dbReference>
<reference evidence="7" key="1">
    <citation type="submission" date="2020-11" db="EMBL/GenBank/DDBJ databases">
        <authorList>
            <consortium name="DOE Joint Genome Institute"/>
            <person name="Ahrendt S."/>
            <person name="Riley R."/>
            <person name="Andreopoulos W."/>
            <person name="Labutti K."/>
            <person name="Pangilinan J."/>
            <person name="Ruiz-Duenas F.J."/>
            <person name="Barrasa J.M."/>
            <person name="Sanchez-Garcia M."/>
            <person name="Camarero S."/>
            <person name="Miyauchi S."/>
            <person name="Serrano A."/>
            <person name="Linde D."/>
            <person name="Babiker R."/>
            <person name="Drula E."/>
            <person name="Ayuso-Fernandez I."/>
            <person name="Pacheco R."/>
            <person name="Padilla G."/>
            <person name="Ferreira P."/>
            <person name="Barriuso J."/>
            <person name="Kellner H."/>
            <person name="Castanera R."/>
            <person name="Alfaro M."/>
            <person name="Ramirez L."/>
            <person name="Pisabarro A.G."/>
            <person name="Kuo A."/>
            <person name="Tritt A."/>
            <person name="Lipzen A."/>
            <person name="He G."/>
            <person name="Yan M."/>
            <person name="Ng V."/>
            <person name="Cullen D."/>
            <person name="Martin F."/>
            <person name="Rosso M.-N."/>
            <person name="Henrissat B."/>
            <person name="Hibbett D."/>
            <person name="Martinez A.T."/>
            <person name="Grigoriev I.V."/>
        </authorList>
    </citation>
    <scope>NUCLEOTIDE SEQUENCE</scope>
    <source>
        <strain evidence="7">AH 40177</strain>
    </source>
</reference>
<sequence length="97" mass="10277">ATALPCIASDFDSFPLQGWIATSFILTQTVFLLLYGQLLRIFPAKRVFISAIVIFELGSLVCEVAQNVGQLIAGRTVSGVGASGICMFHGVVDSALN</sequence>
<keyword evidence="2 5" id="KW-0812">Transmembrane</keyword>
<dbReference type="Gene3D" id="1.20.1720.10">
    <property type="entry name" value="Multidrug resistance protein D"/>
    <property type="match status" value="1"/>
</dbReference>
<dbReference type="GO" id="GO:0005886">
    <property type="term" value="C:plasma membrane"/>
    <property type="evidence" value="ECO:0007669"/>
    <property type="project" value="TreeGrafter"/>
</dbReference>
<gene>
    <name evidence="7" type="ORF">BDP27DRAFT_1234089</name>
</gene>
<accession>A0A9P5PAP5</accession>
<dbReference type="GO" id="GO:0022857">
    <property type="term" value="F:transmembrane transporter activity"/>
    <property type="evidence" value="ECO:0007669"/>
    <property type="project" value="InterPro"/>
</dbReference>
<dbReference type="PANTHER" id="PTHR23501:SF198">
    <property type="entry name" value="AZOLE RESISTANCE PROTEIN 1-RELATED"/>
    <property type="match status" value="1"/>
</dbReference>
<evidence type="ECO:0000256" key="5">
    <source>
        <dbReference type="SAM" id="Phobius"/>
    </source>
</evidence>
<feature type="domain" description="Major facilitator superfamily (MFS) profile" evidence="6">
    <location>
        <begin position="1"/>
        <end position="97"/>
    </location>
</feature>
<keyword evidence="3 5" id="KW-1133">Transmembrane helix</keyword>
<evidence type="ECO:0000256" key="3">
    <source>
        <dbReference type="ARBA" id="ARBA00022989"/>
    </source>
</evidence>
<keyword evidence="8" id="KW-1185">Reference proteome</keyword>
<proteinExistence type="predicted"/>
<name>A0A9P5PAP5_9AGAR</name>
<evidence type="ECO:0000313" key="8">
    <source>
        <dbReference type="Proteomes" id="UP000772434"/>
    </source>
</evidence>
<evidence type="ECO:0000256" key="4">
    <source>
        <dbReference type="ARBA" id="ARBA00023136"/>
    </source>
</evidence>
<dbReference type="PROSITE" id="PS50850">
    <property type="entry name" value="MFS"/>
    <property type="match status" value="1"/>
</dbReference>
<dbReference type="EMBL" id="JADNRY010000182">
    <property type="protein sequence ID" value="KAF9062069.1"/>
    <property type="molecule type" value="Genomic_DNA"/>
</dbReference>
<evidence type="ECO:0000259" key="6">
    <source>
        <dbReference type="PROSITE" id="PS50850"/>
    </source>
</evidence>
<dbReference type="OrthoDB" id="10021397at2759"/>
<evidence type="ECO:0000313" key="7">
    <source>
        <dbReference type="EMBL" id="KAF9062069.1"/>
    </source>
</evidence>
<dbReference type="InterPro" id="IPR036259">
    <property type="entry name" value="MFS_trans_sf"/>
</dbReference>
<keyword evidence="4 5" id="KW-0472">Membrane</keyword>
<feature type="non-terminal residue" evidence="7">
    <location>
        <position position="1"/>
    </location>
</feature>
<dbReference type="Proteomes" id="UP000772434">
    <property type="component" value="Unassembled WGS sequence"/>
</dbReference>
<protein>
    <recommendedName>
        <fullName evidence="6">Major facilitator superfamily (MFS) profile domain-containing protein</fullName>
    </recommendedName>
</protein>
<dbReference type="PANTHER" id="PTHR23501">
    <property type="entry name" value="MAJOR FACILITATOR SUPERFAMILY"/>
    <property type="match status" value="1"/>
</dbReference>